<proteinExistence type="predicted"/>
<keyword evidence="2" id="KW-1185">Reference proteome</keyword>
<name>A0ABW5FYP9_9PSEU</name>
<evidence type="ECO:0000313" key="1">
    <source>
        <dbReference type="EMBL" id="MFD2417846.1"/>
    </source>
</evidence>
<sequence>MELDVYVHGEIDTMDASRVLAGLHHLVDLVKALGGGPVQFTHLREGSVDTGLRPLRSSDDTDAAFRRVLTGLREAERVPSVPNGWGDSAVQDGRGVSDNLGTFTDAGVELILRDGALVVDRVRVTNAARDHLKQATESRRIAIGSVIGRLDSLSLHDRREARLWPDGGGSSVTIRFSQAQVDEVRQEVGRRVEARGKLVRDYRGRPVSVELRVLTRLKTRDESPRLGTGAGVAPDALASTVKAYLGDVRGTA</sequence>
<comment type="caution">
    <text evidence="1">The sequence shown here is derived from an EMBL/GenBank/DDBJ whole genome shotgun (WGS) entry which is preliminary data.</text>
</comment>
<dbReference type="EMBL" id="JBHUKR010000007">
    <property type="protein sequence ID" value="MFD2417846.1"/>
    <property type="molecule type" value="Genomic_DNA"/>
</dbReference>
<protein>
    <submittedName>
        <fullName evidence="1">Uncharacterized protein</fullName>
    </submittedName>
</protein>
<evidence type="ECO:0000313" key="2">
    <source>
        <dbReference type="Proteomes" id="UP001597417"/>
    </source>
</evidence>
<dbReference type="RefSeq" id="WP_378265830.1">
    <property type="nucleotide sequence ID" value="NZ_JBHUKR010000007.1"/>
</dbReference>
<organism evidence="1 2">
    <name type="scientific">Amycolatopsis pigmentata</name>
    <dbReference type="NCBI Taxonomy" id="450801"/>
    <lineage>
        <taxon>Bacteria</taxon>
        <taxon>Bacillati</taxon>
        <taxon>Actinomycetota</taxon>
        <taxon>Actinomycetes</taxon>
        <taxon>Pseudonocardiales</taxon>
        <taxon>Pseudonocardiaceae</taxon>
        <taxon>Amycolatopsis</taxon>
    </lineage>
</organism>
<dbReference type="Proteomes" id="UP001597417">
    <property type="component" value="Unassembled WGS sequence"/>
</dbReference>
<reference evidence="2" key="1">
    <citation type="journal article" date="2019" name="Int. J. Syst. Evol. Microbiol.">
        <title>The Global Catalogue of Microorganisms (GCM) 10K type strain sequencing project: providing services to taxonomists for standard genome sequencing and annotation.</title>
        <authorList>
            <consortium name="The Broad Institute Genomics Platform"/>
            <consortium name="The Broad Institute Genome Sequencing Center for Infectious Disease"/>
            <person name="Wu L."/>
            <person name="Ma J."/>
        </authorList>
    </citation>
    <scope>NUCLEOTIDE SEQUENCE [LARGE SCALE GENOMIC DNA]</scope>
    <source>
        <strain evidence="2">CGMCC 4.7645</strain>
    </source>
</reference>
<gene>
    <name evidence="1" type="ORF">ACFSXZ_16090</name>
</gene>
<accession>A0ABW5FYP9</accession>